<organism evidence="1 2">
    <name type="scientific">Rotaria sordida</name>
    <dbReference type="NCBI Taxonomy" id="392033"/>
    <lineage>
        <taxon>Eukaryota</taxon>
        <taxon>Metazoa</taxon>
        <taxon>Spiralia</taxon>
        <taxon>Gnathifera</taxon>
        <taxon>Rotifera</taxon>
        <taxon>Eurotatoria</taxon>
        <taxon>Bdelloidea</taxon>
        <taxon>Philodinida</taxon>
        <taxon>Philodinidae</taxon>
        <taxon>Rotaria</taxon>
    </lineage>
</organism>
<proteinExistence type="predicted"/>
<feature type="non-terminal residue" evidence="1">
    <location>
        <position position="72"/>
    </location>
</feature>
<accession>A0A820M2R7</accession>
<reference evidence="1" key="1">
    <citation type="submission" date="2021-02" db="EMBL/GenBank/DDBJ databases">
        <authorList>
            <person name="Nowell W R."/>
        </authorList>
    </citation>
    <scope>NUCLEOTIDE SEQUENCE</scope>
</reference>
<feature type="non-terminal residue" evidence="1">
    <location>
        <position position="1"/>
    </location>
</feature>
<comment type="caution">
    <text evidence="1">The sequence shown here is derived from an EMBL/GenBank/DDBJ whole genome shotgun (WGS) entry which is preliminary data.</text>
</comment>
<dbReference type="Proteomes" id="UP000663823">
    <property type="component" value="Unassembled WGS sequence"/>
</dbReference>
<evidence type="ECO:0000313" key="2">
    <source>
        <dbReference type="Proteomes" id="UP000663823"/>
    </source>
</evidence>
<dbReference type="EMBL" id="CAJOAX010069314">
    <property type="protein sequence ID" value="CAF4367508.1"/>
    <property type="molecule type" value="Genomic_DNA"/>
</dbReference>
<name>A0A820M2R7_9BILA</name>
<sequence length="72" mass="8320">KLDEVRQHVTKIGREHLNWLVLKNNLQQHQPPLTVLPQLLSTLGFRLPRTHGNGSISELNIYIDLFLIEILS</sequence>
<evidence type="ECO:0000313" key="1">
    <source>
        <dbReference type="EMBL" id="CAF4367508.1"/>
    </source>
</evidence>
<gene>
    <name evidence="1" type="ORF">OTI717_LOCUS44031</name>
</gene>
<protein>
    <submittedName>
        <fullName evidence="1">Uncharacterized protein</fullName>
    </submittedName>
</protein>
<dbReference type="AlphaFoldDB" id="A0A820M2R7"/>